<comment type="subcellular location">
    <subcellularLocation>
        <location evidence="1 9">Cell membrane</location>
        <topology evidence="1 9">Multi-pass membrane protein</topology>
    </subcellularLocation>
</comment>
<sequence length="320" mass="35323">MEIIIAITAGCILDFLFGDPRWLPHPIRLIGWMINKLEKVLRKGCKTPQREYMGGVVLTVLTVTAAFVIPFFILYFIGKVNVLLKTIVETIMCFQIIAAKSLKTESNKVYDELAKGDVASARQKLSWLVSRDTDSLDESGIVKSTVETIAENTSDGVIAPLVYMLIGGAPLGFLYKAVNTLDSMVGYKNDTYVNFGRFAAKLDDLANYIPARLSAYAMIAASAVCRYDWKGAARVYARDKRNHASPNSAHTEAVCAGALGIQIAGPNYYFGKMVDKPTIGDDTRSVEVVDMKRANKLMYCTFIIVLMIGVLMKSMIILGW</sequence>
<dbReference type="PANTHER" id="PTHR34308:SF1">
    <property type="entry name" value="COBALAMIN BIOSYNTHESIS PROTEIN CBIB"/>
    <property type="match status" value="1"/>
</dbReference>
<comment type="similarity">
    <text evidence="3 9">Belongs to the CobD/CbiB family.</text>
</comment>
<protein>
    <recommendedName>
        <fullName evidence="9">Cobalamin biosynthesis protein CobD</fullName>
    </recommendedName>
</protein>
<dbReference type="UniPathway" id="UPA00148"/>
<feature type="transmembrane region" description="Helical" evidence="9">
    <location>
        <begin position="52"/>
        <end position="77"/>
    </location>
</feature>
<dbReference type="HAMAP" id="MF_00024">
    <property type="entry name" value="CobD_CbiB"/>
    <property type="match status" value="1"/>
</dbReference>
<evidence type="ECO:0000313" key="10">
    <source>
        <dbReference type="EMBL" id="NDL68349.1"/>
    </source>
</evidence>
<evidence type="ECO:0000256" key="7">
    <source>
        <dbReference type="ARBA" id="ARBA00022989"/>
    </source>
</evidence>
<reference evidence="10 11" key="1">
    <citation type="submission" date="2020-01" db="EMBL/GenBank/DDBJ databases">
        <title>Anaeroalcalibacter tamaniensis gen. nov., sp. nov., moderately halophilic strictly anaerobic fermenter bacterium from mud volcano of Taman peninsula.</title>
        <authorList>
            <person name="Frolova A."/>
            <person name="Merkel A.Y."/>
            <person name="Slobodkin A.I."/>
        </authorList>
    </citation>
    <scope>NUCLEOTIDE SEQUENCE [LARGE SCALE GENOMIC DNA]</scope>
    <source>
        <strain evidence="10 11">F-3ap</strain>
    </source>
</reference>
<keyword evidence="11" id="KW-1185">Reference proteome</keyword>
<evidence type="ECO:0000313" key="11">
    <source>
        <dbReference type="Proteomes" id="UP000461585"/>
    </source>
</evidence>
<organism evidence="10 11">
    <name type="scientific">Anaerotalea alkaliphila</name>
    <dbReference type="NCBI Taxonomy" id="2662126"/>
    <lineage>
        <taxon>Bacteria</taxon>
        <taxon>Bacillati</taxon>
        <taxon>Bacillota</taxon>
        <taxon>Clostridia</taxon>
        <taxon>Eubacteriales</taxon>
        <taxon>Anaerotalea</taxon>
    </lineage>
</organism>
<dbReference type="InterPro" id="IPR004485">
    <property type="entry name" value="Cobalamin_biosynth_CobD/CbiB"/>
</dbReference>
<dbReference type="EMBL" id="JAAEEH010000035">
    <property type="protein sequence ID" value="NDL68349.1"/>
    <property type="molecule type" value="Genomic_DNA"/>
</dbReference>
<comment type="caution">
    <text evidence="9">Lacks conserved residue(s) required for the propagation of feature annotation.</text>
</comment>
<keyword evidence="6 9" id="KW-0812">Transmembrane</keyword>
<accession>A0A7X5HX88</accession>
<evidence type="ECO:0000256" key="9">
    <source>
        <dbReference type="HAMAP-Rule" id="MF_00024"/>
    </source>
</evidence>
<evidence type="ECO:0000256" key="4">
    <source>
        <dbReference type="ARBA" id="ARBA00022475"/>
    </source>
</evidence>
<keyword evidence="8 9" id="KW-0472">Membrane</keyword>
<keyword evidence="4 9" id="KW-1003">Cell membrane</keyword>
<name>A0A7X5HX88_9FIRM</name>
<dbReference type="Pfam" id="PF03186">
    <property type="entry name" value="CobD_Cbib"/>
    <property type="match status" value="1"/>
</dbReference>
<feature type="transmembrane region" description="Helical" evidence="9">
    <location>
        <begin position="297"/>
        <end position="318"/>
    </location>
</feature>
<dbReference type="NCBIfam" id="TIGR00380">
    <property type="entry name" value="cobal_cbiB"/>
    <property type="match status" value="1"/>
</dbReference>
<gene>
    <name evidence="9 10" type="primary">cobD</name>
    <name evidence="10" type="ORF">GXN74_11415</name>
</gene>
<proteinExistence type="inferred from homology"/>
<dbReference type="Proteomes" id="UP000461585">
    <property type="component" value="Unassembled WGS sequence"/>
</dbReference>
<evidence type="ECO:0000256" key="3">
    <source>
        <dbReference type="ARBA" id="ARBA00006263"/>
    </source>
</evidence>
<evidence type="ECO:0000256" key="5">
    <source>
        <dbReference type="ARBA" id="ARBA00022573"/>
    </source>
</evidence>
<feature type="transmembrane region" description="Helical" evidence="9">
    <location>
        <begin position="157"/>
        <end position="178"/>
    </location>
</feature>
<comment type="pathway">
    <text evidence="2 9">Cofactor biosynthesis; adenosylcobalamin biosynthesis.</text>
</comment>
<comment type="function">
    <text evidence="9">Converts cobyric acid to cobinamide by the addition of aminopropanol on the F carboxylic group.</text>
</comment>
<dbReference type="GO" id="GO:0015420">
    <property type="term" value="F:ABC-type vitamin B12 transporter activity"/>
    <property type="evidence" value="ECO:0007669"/>
    <property type="project" value="UniProtKB-UniRule"/>
</dbReference>
<dbReference type="GO" id="GO:0048472">
    <property type="term" value="F:threonine-phosphate decarboxylase activity"/>
    <property type="evidence" value="ECO:0007669"/>
    <property type="project" value="InterPro"/>
</dbReference>
<keyword evidence="7 9" id="KW-1133">Transmembrane helix</keyword>
<keyword evidence="5 9" id="KW-0169">Cobalamin biosynthesis</keyword>
<evidence type="ECO:0000256" key="1">
    <source>
        <dbReference type="ARBA" id="ARBA00004651"/>
    </source>
</evidence>
<evidence type="ECO:0000256" key="2">
    <source>
        <dbReference type="ARBA" id="ARBA00004953"/>
    </source>
</evidence>
<dbReference type="AlphaFoldDB" id="A0A7X5HX88"/>
<evidence type="ECO:0000256" key="6">
    <source>
        <dbReference type="ARBA" id="ARBA00022692"/>
    </source>
</evidence>
<dbReference type="RefSeq" id="WP_162371073.1">
    <property type="nucleotide sequence ID" value="NZ_JAAEEH010000035.1"/>
</dbReference>
<evidence type="ECO:0000256" key="8">
    <source>
        <dbReference type="ARBA" id="ARBA00023136"/>
    </source>
</evidence>
<dbReference type="GO" id="GO:0005886">
    <property type="term" value="C:plasma membrane"/>
    <property type="evidence" value="ECO:0007669"/>
    <property type="project" value="UniProtKB-SubCell"/>
</dbReference>
<dbReference type="PANTHER" id="PTHR34308">
    <property type="entry name" value="COBALAMIN BIOSYNTHESIS PROTEIN CBIB"/>
    <property type="match status" value="1"/>
</dbReference>
<comment type="caution">
    <text evidence="10">The sequence shown here is derived from an EMBL/GenBank/DDBJ whole genome shotgun (WGS) entry which is preliminary data.</text>
</comment>
<dbReference type="GO" id="GO:0009236">
    <property type="term" value="P:cobalamin biosynthetic process"/>
    <property type="evidence" value="ECO:0007669"/>
    <property type="project" value="UniProtKB-UniRule"/>
</dbReference>